<dbReference type="STRING" id="310781.SAMN05216259_12438"/>
<dbReference type="InterPro" id="IPR018485">
    <property type="entry name" value="FGGY_C"/>
</dbReference>
<dbReference type="SUPFAM" id="SSF53067">
    <property type="entry name" value="Actin-like ATPase domain"/>
    <property type="match status" value="2"/>
</dbReference>
<evidence type="ECO:0000256" key="1">
    <source>
        <dbReference type="ARBA" id="ARBA00009156"/>
    </source>
</evidence>
<evidence type="ECO:0000256" key="5">
    <source>
        <dbReference type="RuleBase" id="RU003733"/>
    </source>
</evidence>
<evidence type="ECO:0000259" key="7">
    <source>
        <dbReference type="Pfam" id="PF00370"/>
    </source>
</evidence>
<keyword evidence="10" id="KW-1185">Reference proteome</keyword>
<dbReference type="Gene3D" id="3.30.420.40">
    <property type="match status" value="2"/>
</dbReference>
<evidence type="ECO:0000256" key="3">
    <source>
        <dbReference type="ARBA" id="ARBA00022679"/>
    </source>
</evidence>
<dbReference type="PANTHER" id="PTHR43095:SF5">
    <property type="entry name" value="XYLULOSE KINASE"/>
    <property type="match status" value="1"/>
</dbReference>
<dbReference type="PROSITE" id="PS00445">
    <property type="entry name" value="FGGY_KINASES_2"/>
    <property type="match status" value="1"/>
</dbReference>
<dbReference type="InterPro" id="IPR018484">
    <property type="entry name" value="FGGY_N"/>
</dbReference>
<dbReference type="InterPro" id="IPR018483">
    <property type="entry name" value="Carb_kinase_FGGY_CS"/>
</dbReference>
<evidence type="ECO:0000256" key="2">
    <source>
        <dbReference type="ARBA" id="ARBA00022629"/>
    </source>
</evidence>
<gene>
    <name evidence="9" type="ORF">SAMN05216259_12438</name>
</gene>
<evidence type="ECO:0000256" key="6">
    <source>
        <dbReference type="SAM" id="MobiDB-lite"/>
    </source>
</evidence>
<dbReference type="EMBL" id="FNIE01000024">
    <property type="protein sequence ID" value="SDP33775.1"/>
    <property type="molecule type" value="Genomic_DNA"/>
</dbReference>
<evidence type="ECO:0000313" key="9">
    <source>
        <dbReference type="EMBL" id="SDP33775.1"/>
    </source>
</evidence>
<evidence type="ECO:0000256" key="4">
    <source>
        <dbReference type="ARBA" id="ARBA00022777"/>
    </source>
</evidence>
<keyword evidence="3 5" id="KW-0808">Transferase</keyword>
<feature type="domain" description="Carbohydrate kinase FGGY C-terminal" evidence="8">
    <location>
        <begin position="317"/>
        <end position="500"/>
    </location>
</feature>
<dbReference type="PANTHER" id="PTHR43095">
    <property type="entry name" value="SUGAR KINASE"/>
    <property type="match status" value="1"/>
</dbReference>
<protein>
    <submittedName>
        <fullName evidence="9">Xylulokinase</fullName>
    </submittedName>
</protein>
<feature type="compositionally biased region" description="Basic residues" evidence="6">
    <location>
        <begin position="51"/>
        <end position="70"/>
    </location>
</feature>
<keyword evidence="2" id="KW-0119">Carbohydrate metabolism</keyword>
<comment type="similarity">
    <text evidence="1 5">Belongs to the FGGY kinase family.</text>
</comment>
<keyword evidence="4 5" id="KW-0418">Kinase</keyword>
<keyword evidence="2" id="KW-0859">Xylose metabolism</keyword>
<sequence length="554" mass="57880">MPQKLSGTPCSGPAPAHHTALVRGKAPSTRPRDTRAPSPRQRPRAPPYDRRPRRPSPHPTRPHAHPRVRHHRLMGKVAGIESSSAGTTIVVCDTDTGEVLRHGHAPHPLGEGEKPTEIDPQAWLLSLGEAATGGVLEGVQAIGVAGQQHGLVALDAGGVAVRPALLRGDKRAQVQAADLVEELGGAPGWTEAVGAVPQAAHPVAKLRWLARHEPAAAKRIAEVMLPHDWLVWQLLGRPARRTTDRGDASGTGYWSAATGQYRPDLLERALGHGVRVPDVLAPAEPAGQTPEGLLISAGTGDTMAAALGLGLGPGDAVVSLGASGTVFAIHHEALRDPTGTVTSYADATGRHLPQLQVRNVVRTLRATADLLGTDVGGLSELALKSTPGSYGLVLLPYLEGERTPDLPHTAGTLTGLRRESMKPEHLARAAFEGMLCALADALDVLRGKGVAVRRVVLLGPAAELEAVQVIAPPLLGAQVVVPPAAEYAAIGAARQAAWALGVVLGTQSQAEPPQWPLNGARLLEPGEDAAVGSAVRQQFRSVREHTHPGAFDAL</sequence>
<dbReference type="AlphaFoldDB" id="A0A1H0RWJ9"/>
<dbReference type="Pfam" id="PF02782">
    <property type="entry name" value="FGGY_C"/>
    <property type="match status" value="1"/>
</dbReference>
<dbReference type="GO" id="GO:0042732">
    <property type="term" value="P:D-xylose metabolic process"/>
    <property type="evidence" value="ECO:0007669"/>
    <property type="project" value="UniProtKB-KW"/>
</dbReference>
<dbReference type="InterPro" id="IPR050406">
    <property type="entry name" value="FGGY_Carb_Kinase"/>
</dbReference>
<dbReference type="Proteomes" id="UP000199341">
    <property type="component" value="Unassembled WGS sequence"/>
</dbReference>
<dbReference type="GO" id="GO:0016773">
    <property type="term" value="F:phosphotransferase activity, alcohol group as acceptor"/>
    <property type="evidence" value="ECO:0007669"/>
    <property type="project" value="InterPro"/>
</dbReference>
<dbReference type="Pfam" id="PF00370">
    <property type="entry name" value="FGGY_N"/>
    <property type="match status" value="1"/>
</dbReference>
<dbReference type="GO" id="GO:0016301">
    <property type="term" value="F:kinase activity"/>
    <property type="evidence" value="ECO:0007669"/>
    <property type="project" value="UniProtKB-KW"/>
</dbReference>
<feature type="domain" description="Carbohydrate kinase FGGY N-terminal" evidence="7">
    <location>
        <begin position="86"/>
        <end position="307"/>
    </location>
</feature>
<reference evidence="9 10" key="1">
    <citation type="submission" date="2016-10" db="EMBL/GenBank/DDBJ databases">
        <authorList>
            <person name="de Groot N.N."/>
        </authorList>
    </citation>
    <scope>NUCLEOTIDE SEQUENCE [LARGE SCALE GENOMIC DNA]</scope>
    <source>
        <strain evidence="9 10">CGMCC 4.2022</strain>
    </source>
</reference>
<evidence type="ECO:0000313" key="10">
    <source>
        <dbReference type="Proteomes" id="UP000199341"/>
    </source>
</evidence>
<dbReference type="PIRSF" id="PIRSF000538">
    <property type="entry name" value="GlpK"/>
    <property type="match status" value="1"/>
</dbReference>
<organism evidence="9 10">
    <name type="scientific">Actinacidiphila guanduensis</name>
    <dbReference type="NCBI Taxonomy" id="310781"/>
    <lineage>
        <taxon>Bacteria</taxon>
        <taxon>Bacillati</taxon>
        <taxon>Actinomycetota</taxon>
        <taxon>Actinomycetes</taxon>
        <taxon>Kitasatosporales</taxon>
        <taxon>Streptomycetaceae</taxon>
        <taxon>Actinacidiphila</taxon>
    </lineage>
</organism>
<evidence type="ECO:0000259" key="8">
    <source>
        <dbReference type="Pfam" id="PF02782"/>
    </source>
</evidence>
<feature type="region of interest" description="Disordered" evidence="6">
    <location>
        <begin position="1"/>
        <end position="70"/>
    </location>
</feature>
<dbReference type="InterPro" id="IPR000577">
    <property type="entry name" value="Carb_kinase_FGGY"/>
</dbReference>
<dbReference type="InterPro" id="IPR043129">
    <property type="entry name" value="ATPase_NBD"/>
</dbReference>
<name>A0A1H0RWJ9_9ACTN</name>
<proteinExistence type="inferred from homology"/>
<accession>A0A1H0RWJ9</accession>